<dbReference type="AlphaFoldDB" id="A0A7Y4F0C0"/>
<protein>
    <recommendedName>
        <fullName evidence="3">Transcriptional regulator</fullName>
    </recommendedName>
</protein>
<reference evidence="1 2" key="1">
    <citation type="submission" date="2019-09" db="EMBL/GenBank/DDBJ databases">
        <title>Draft genome sequencing and comparative genomics of hatchery-associated Vibrios.</title>
        <authorList>
            <person name="Kehlet-Delgado H."/>
            <person name="Mueller R.S."/>
        </authorList>
    </citation>
    <scope>NUCLEOTIDE SEQUENCE [LARGE SCALE GENOMIC DNA]</scope>
    <source>
        <strain evidence="1 2">081416A</strain>
    </source>
</reference>
<sequence>MNKNESNENDEETISAFCRKELGMDAQDVALLAEVPRRTFYDWWKSRNKAVRFMIAGIKSDLNQ</sequence>
<gene>
    <name evidence="1" type="ORF">F0254_20650</name>
</gene>
<organism evidence="1 2">
    <name type="scientific">Vibrio alginolyticus</name>
    <dbReference type="NCBI Taxonomy" id="663"/>
    <lineage>
        <taxon>Bacteria</taxon>
        <taxon>Pseudomonadati</taxon>
        <taxon>Pseudomonadota</taxon>
        <taxon>Gammaproteobacteria</taxon>
        <taxon>Vibrionales</taxon>
        <taxon>Vibrionaceae</taxon>
        <taxon>Vibrio</taxon>
    </lineage>
</organism>
<dbReference type="Proteomes" id="UP000532247">
    <property type="component" value="Unassembled WGS sequence"/>
</dbReference>
<name>A0A7Y4F0C0_VIBAL</name>
<comment type="caution">
    <text evidence="1">The sequence shown here is derived from an EMBL/GenBank/DDBJ whole genome shotgun (WGS) entry which is preliminary data.</text>
</comment>
<dbReference type="EMBL" id="VTYF01000015">
    <property type="protein sequence ID" value="NOI11249.1"/>
    <property type="molecule type" value="Genomic_DNA"/>
</dbReference>
<accession>A0A7Y4F0C0</accession>
<dbReference type="RefSeq" id="WP_029792876.1">
    <property type="nucleotide sequence ID" value="NZ_JAGDLC010000016.1"/>
</dbReference>
<proteinExistence type="predicted"/>
<evidence type="ECO:0000313" key="2">
    <source>
        <dbReference type="Proteomes" id="UP000532247"/>
    </source>
</evidence>
<evidence type="ECO:0008006" key="3">
    <source>
        <dbReference type="Google" id="ProtNLM"/>
    </source>
</evidence>
<evidence type="ECO:0000313" key="1">
    <source>
        <dbReference type="EMBL" id="NOI11249.1"/>
    </source>
</evidence>